<proteinExistence type="predicted"/>
<evidence type="ECO:0000313" key="1">
    <source>
        <dbReference type="EMBL" id="CAE7339853.1"/>
    </source>
</evidence>
<gene>
    <name evidence="1" type="ORF">SNAT2548_LOCUS17781</name>
</gene>
<dbReference type="AlphaFoldDB" id="A0A812P830"/>
<organism evidence="1 2">
    <name type="scientific">Symbiodinium natans</name>
    <dbReference type="NCBI Taxonomy" id="878477"/>
    <lineage>
        <taxon>Eukaryota</taxon>
        <taxon>Sar</taxon>
        <taxon>Alveolata</taxon>
        <taxon>Dinophyceae</taxon>
        <taxon>Suessiales</taxon>
        <taxon>Symbiodiniaceae</taxon>
        <taxon>Symbiodinium</taxon>
    </lineage>
</organism>
<dbReference type="Proteomes" id="UP000604046">
    <property type="component" value="Unassembled WGS sequence"/>
</dbReference>
<dbReference type="OrthoDB" id="442637at2759"/>
<keyword evidence="2" id="KW-1185">Reference proteome</keyword>
<protein>
    <submittedName>
        <fullName evidence="1">Uncharacterized protein</fullName>
    </submittedName>
</protein>
<evidence type="ECO:0000313" key="2">
    <source>
        <dbReference type="Proteomes" id="UP000604046"/>
    </source>
</evidence>
<dbReference type="EMBL" id="CAJNDS010002124">
    <property type="protein sequence ID" value="CAE7339853.1"/>
    <property type="molecule type" value="Genomic_DNA"/>
</dbReference>
<comment type="caution">
    <text evidence="1">The sequence shown here is derived from an EMBL/GenBank/DDBJ whole genome shotgun (WGS) entry which is preliminary data.</text>
</comment>
<sequence>MLGSALVPAPATEAPSPLWLAEEDFNGCTEGKAFELGRMDRIVCGVVTPEGRHTRYLVLHQHLLLLVQPDLVQPGWAVARTLVPLRYVDAQVDRTDHRMLRLTLRLAQGAACPGEASAFDPGAADGEGTSKTSCFLLTLSFEDNQRRLFAENHLCKYRKAVREHLSANVEKFVDDLCGQ</sequence>
<reference evidence="1" key="1">
    <citation type="submission" date="2021-02" db="EMBL/GenBank/DDBJ databases">
        <authorList>
            <person name="Dougan E. K."/>
            <person name="Rhodes N."/>
            <person name="Thang M."/>
            <person name="Chan C."/>
        </authorList>
    </citation>
    <scope>NUCLEOTIDE SEQUENCE</scope>
</reference>
<name>A0A812P830_9DINO</name>
<accession>A0A812P830</accession>